<dbReference type="EMBL" id="PGTB01000007">
    <property type="protein sequence ID" value="PJE37897.1"/>
    <property type="molecule type" value="Genomic_DNA"/>
</dbReference>
<keyword evidence="4" id="KW-0677">Repeat</keyword>
<keyword evidence="3" id="KW-0964">Secreted</keyword>
<evidence type="ECO:0000313" key="9">
    <source>
        <dbReference type="Proteomes" id="UP000231553"/>
    </source>
</evidence>
<organism evidence="8 9">
    <name type="scientific">Pseudooceanicola lipolyticus</name>
    <dbReference type="NCBI Taxonomy" id="2029104"/>
    <lineage>
        <taxon>Bacteria</taxon>
        <taxon>Pseudomonadati</taxon>
        <taxon>Pseudomonadota</taxon>
        <taxon>Alphaproteobacteria</taxon>
        <taxon>Rhodobacterales</taxon>
        <taxon>Paracoccaceae</taxon>
        <taxon>Pseudooceanicola</taxon>
    </lineage>
</organism>
<evidence type="ECO:0000256" key="4">
    <source>
        <dbReference type="ARBA" id="ARBA00022737"/>
    </source>
</evidence>
<gene>
    <name evidence="8" type="ORF">CVM52_04530</name>
</gene>
<dbReference type="Gene3D" id="2.150.10.10">
    <property type="entry name" value="Serralysin-like metalloprotease, C-terminal"/>
    <property type="match status" value="1"/>
</dbReference>
<dbReference type="Pfam" id="PF08548">
    <property type="entry name" value="Peptidase_M10_C"/>
    <property type="match status" value="1"/>
</dbReference>
<dbReference type="Proteomes" id="UP000231553">
    <property type="component" value="Unassembled WGS sequence"/>
</dbReference>
<accession>A0A2M8J552</accession>
<dbReference type="GO" id="GO:0005509">
    <property type="term" value="F:calcium ion binding"/>
    <property type="evidence" value="ECO:0007669"/>
    <property type="project" value="InterPro"/>
</dbReference>
<evidence type="ECO:0000256" key="3">
    <source>
        <dbReference type="ARBA" id="ARBA00022525"/>
    </source>
</evidence>
<comment type="subcellular location">
    <subcellularLocation>
        <location evidence="2">Secreted</location>
    </subcellularLocation>
</comment>
<feature type="region of interest" description="Disordered" evidence="5">
    <location>
        <begin position="131"/>
        <end position="163"/>
    </location>
</feature>
<dbReference type="Pfam" id="PF07705">
    <property type="entry name" value="CARDB"/>
    <property type="match status" value="2"/>
</dbReference>
<dbReference type="InterPro" id="IPR011049">
    <property type="entry name" value="Serralysin-like_metalloprot_C"/>
</dbReference>
<dbReference type="PANTHER" id="PTHR38340:SF1">
    <property type="entry name" value="S-LAYER PROTEIN"/>
    <property type="match status" value="1"/>
</dbReference>
<evidence type="ECO:0008006" key="10">
    <source>
        <dbReference type="Google" id="ProtNLM"/>
    </source>
</evidence>
<dbReference type="PANTHER" id="PTHR38340">
    <property type="entry name" value="S-LAYER PROTEIN"/>
    <property type="match status" value="1"/>
</dbReference>
<proteinExistence type="predicted"/>
<protein>
    <recommendedName>
        <fullName evidence="10">CARDB domain-containing protein</fullName>
    </recommendedName>
</protein>
<reference evidence="8 9" key="1">
    <citation type="journal article" date="2018" name="Int. J. Syst. Evol. Microbiol.">
        <title>Pseudooceanicola lipolyticus sp. nov., a marine alphaproteobacterium, reclassification of Oceanicola flagellatus as Pseudooceanicola flagellatus comb. nov. and emended description of the genus Pseudooceanicola.</title>
        <authorList>
            <person name="Huang M.-M."/>
            <person name="Guo L.-L."/>
            <person name="Wu Y.-H."/>
            <person name="Lai Q.-L."/>
            <person name="Shao Z.-Z."/>
            <person name="Wang C.-S."/>
            <person name="Wu M."/>
            <person name="Xu X.-W."/>
        </authorList>
    </citation>
    <scope>NUCLEOTIDE SEQUENCE [LARGE SCALE GENOMIC DNA]</scope>
    <source>
        <strain evidence="8 9">157</strain>
    </source>
</reference>
<feature type="domain" description="CARDB" evidence="6">
    <location>
        <begin position="27"/>
        <end position="139"/>
    </location>
</feature>
<dbReference type="SUPFAM" id="SSF51120">
    <property type="entry name" value="beta-Roll"/>
    <property type="match status" value="1"/>
</dbReference>
<evidence type="ECO:0000259" key="7">
    <source>
        <dbReference type="Pfam" id="PF08548"/>
    </source>
</evidence>
<comment type="caution">
    <text evidence="8">The sequence shown here is derived from an EMBL/GenBank/DDBJ whole genome shotgun (WGS) entry which is preliminary data.</text>
</comment>
<dbReference type="InterPro" id="IPR018511">
    <property type="entry name" value="Hemolysin-typ_Ca-bd_CS"/>
</dbReference>
<dbReference type="Gene3D" id="2.60.40.10">
    <property type="entry name" value="Immunoglobulins"/>
    <property type="match status" value="2"/>
</dbReference>
<dbReference type="InterPro" id="IPR013858">
    <property type="entry name" value="Peptidase_M10B_C"/>
</dbReference>
<evidence type="ECO:0000256" key="5">
    <source>
        <dbReference type="SAM" id="MobiDB-lite"/>
    </source>
</evidence>
<comment type="cofactor">
    <cofactor evidence="1">
        <name>Ca(2+)</name>
        <dbReference type="ChEBI" id="CHEBI:29108"/>
    </cofactor>
</comment>
<dbReference type="InterPro" id="IPR001343">
    <property type="entry name" value="Hemolysn_Ca-bd"/>
</dbReference>
<evidence type="ECO:0000259" key="6">
    <source>
        <dbReference type="Pfam" id="PF07705"/>
    </source>
</evidence>
<name>A0A2M8J552_9RHOB</name>
<evidence type="ECO:0000256" key="1">
    <source>
        <dbReference type="ARBA" id="ARBA00001913"/>
    </source>
</evidence>
<dbReference type="AlphaFoldDB" id="A0A2M8J552"/>
<feature type="domain" description="Peptidase M10 serralysin C-terminal" evidence="7">
    <location>
        <begin position="347"/>
        <end position="481"/>
    </location>
</feature>
<dbReference type="GO" id="GO:0005615">
    <property type="term" value="C:extracellular space"/>
    <property type="evidence" value="ECO:0007669"/>
    <property type="project" value="InterPro"/>
</dbReference>
<evidence type="ECO:0000313" key="8">
    <source>
        <dbReference type="EMBL" id="PJE37897.1"/>
    </source>
</evidence>
<dbReference type="Pfam" id="PF00353">
    <property type="entry name" value="HemolysinCabind"/>
    <property type="match status" value="2"/>
</dbReference>
<dbReference type="PROSITE" id="PS00330">
    <property type="entry name" value="HEMOLYSIN_CALCIUM"/>
    <property type="match status" value="2"/>
</dbReference>
<evidence type="ECO:0000256" key="2">
    <source>
        <dbReference type="ARBA" id="ARBA00004613"/>
    </source>
</evidence>
<dbReference type="InterPro" id="IPR050557">
    <property type="entry name" value="RTX_toxin/Mannuronan_C5-epim"/>
</dbReference>
<dbReference type="InterPro" id="IPR013783">
    <property type="entry name" value="Ig-like_fold"/>
</dbReference>
<keyword evidence="9" id="KW-1185">Reference proteome</keyword>
<feature type="compositionally biased region" description="Low complexity" evidence="5">
    <location>
        <begin position="136"/>
        <end position="147"/>
    </location>
</feature>
<dbReference type="InterPro" id="IPR011635">
    <property type="entry name" value="CARDB"/>
</dbReference>
<feature type="domain" description="CARDB" evidence="6">
    <location>
        <begin position="159"/>
        <end position="272"/>
    </location>
</feature>
<sequence length="483" mass="49458">MPNDVLDYKIELSGASAAALDLAAGAPDLTAEDVKVADTSPAAGDTTTVTFDVHNIGDANAAGSVAGVYLSTNSIISTADTLLTTKSFASHTAGKYYNDVSASVTLPNWVVEGQTYYIGVIADYDDKIAESKEGNNESSSSSNDGSGVAVTIPTGSTGSPDLTAEDVKVADTSPAAGDTTTVTFDVHNIGDANAAGSVAGVYLSTNSIISTADTLLTTKSFASHTAGKYYNDVSASVTLPNWVVEGQTYYIGVIADYDDKIAESKEGNNESSNSSNDGSGVAVTVATPVPSRLVGTRDPDKLIGDRYDNVILGKGGNDTLRGEAGDDTLLGGAGRDILNGGNGKDKVIGGSGADTLVGGGGADLLKGGKGADVMIGGAGRDVFVFGHAKESNPKAPDLLKKFGTGVDLIDLTALDADDDTPGNQELTFIGRNQFSDSTGELRYVRKVQQDKTIILADLDGNSEADFRVILTGAIALSDTDFSL</sequence>
<dbReference type="PRINTS" id="PR00313">
    <property type="entry name" value="CABNDNGRPT"/>
</dbReference>